<dbReference type="InterPro" id="IPR016039">
    <property type="entry name" value="Thiolase-like"/>
</dbReference>
<dbReference type="InterPro" id="IPR014030">
    <property type="entry name" value="Ketoacyl_synth_N"/>
</dbReference>
<comment type="similarity">
    <text evidence="1">Belongs to the thiolase-like superfamily. Beta-ketoacyl-ACP synthases family.</text>
</comment>
<keyword evidence="1" id="KW-0808">Transferase</keyword>
<dbReference type="Pfam" id="PF00109">
    <property type="entry name" value="ketoacyl-synt"/>
    <property type="match status" value="1"/>
</dbReference>
<organism evidence="3 4">
    <name type="scientific">Tenebrio molitor</name>
    <name type="common">Yellow mealworm beetle</name>
    <dbReference type="NCBI Taxonomy" id="7067"/>
    <lineage>
        <taxon>Eukaryota</taxon>
        <taxon>Metazoa</taxon>
        <taxon>Ecdysozoa</taxon>
        <taxon>Arthropoda</taxon>
        <taxon>Hexapoda</taxon>
        <taxon>Insecta</taxon>
        <taxon>Pterygota</taxon>
        <taxon>Neoptera</taxon>
        <taxon>Endopterygota</taxon>
        <taxon>Coleoptera</taxon>
        <taxon>Polyphaga</taxon>
        <taxon>Cucujiformia</taxon>
        <taxon>Tenebrionidae</taxon>
        <taxon>Tenebrio</taxon>
    </lineage>
</organism>
<dbReference type="Proteomes" id="UP000719412">
    <property type="component" value="Unassembled WGS sequence"/>
</dbReference>
<dbReference type="PANTHER" id="PTHR43775">
    <property type="entry name" value="FATTY ACID SYNTHASE"/>
    <property type="match status" value="1"/>
</dbReference>
<dbReference type="SMART" id="SM00825">
    <property type="entry name" value="PKS_KS"/>
    <property type="match status" value="1"/>
</dbReference>
<dbReference type="EMBL" id="JABDTM020009049">
    <property type="protein sequence ID" value="KAH0821202.1"/>
    <property type="molecule type" value="Genomic_DNA"/>
</dbReference>
<dbReference type="GO" id="GO:0006633">
    <property type="term" value="P:fatty acid biosynthetic process"/>
    <property type="evidence" value="ECO:0007669"/>
    <property type="project" value="TreeGrafter"/>
</dbReference>
<reference evidence="3" key="2">
    <citation type="submission" date="2021-08" db="EMBL/GenBank/DDBJ databases">
        <authorList>
            <person name="Eriksson T."/>
        </authorList>
    </citation>
    <scope>NUCLEOTIDE SEQUENCE</scope>
    <source>
        <strain evidence="3">Stoneville</strain>
        <tissue evidence="3">Whole head</tissue>
    </source>
</reference>
<dbReference type="SUPFAM" id="SSF53901">
    <property type="entry name" value="Thiolase-like"/>
    <property type="match status" value="2"/>
</dbReference>
<evidence type="ECO:0000259" key="2">
    <source>
        <dbReference type="PROSITE" id="PS52004"/>
    </source>
</evidence>
<dbReference type="Pfam" id="PF02801">
    <property type="entry name" value="Ketoacyl-synt_C"/>
    <property type="match status" value="1"/>
</dbReference>
<dbReference type="PROSITE" id="PS52004">
    <property type="entry name" value="KS3_2"/>
    <property type="match status" value="1"/>
</dbReference>
<evidence type="ECO:0000313" key="4">
    <source>
        <dbReference type="Proteomes" id="UP000719412"/>
    </source>
</evidence>
<feature type="domain" description="Ketosynthase family 3 (KS3)" evidence="2">
    <location>
        <begin position="5"/>
        <end position="404"/>
    </location>
</feature>
<dbReference type="AlphaFoldDB" id="A0A8J6HVT3"/>
<dbReference type="InterPro" id="IPR020841">
    <property type="entry name" value="PKS_Beta-ketoAc_synthase_dom"/>
</dbReference>
<comment type="caution">
    <text evidence="3">The sequence shown here is derived from an EMBL/GenBank/DDBJ whole genome shotgun (WGS) entry which is preliminary data.</text>
</comment>
<dbReference type="InterPro" id="IPR014031">
    <property type="entry name" value="Ketoacyl_synth_C"/>
</dbReference>
<keyword evidence="4" id="KW-1185">Reference proteome</keyword>
<sequence length="455" mass="50425">MHFVKDDVVISGVGGYFPKCMNIGEFKDRLLNNENLMESRWKAGERGVTNVIGKVPAEFFDSGYFGIHRQQCTFMDPMHRLILERTFEALTDAGVNPSEVRGKRIGCFMSSSLGENDSLFLESVLSGFGVTGHSRAMMPNRVSYWLDLKGPSVHYDSNWISGIEVLRLAYEAIKTGQCESVLVGSANLVLNAEFQWLYHDMGLLSPDGLTRAFDIDAQGYGRSDGVVVLYIQRASEARRSYASVVNVATRFDGNREGTLLDIDANNLAEFIDEFYDECDVDPSEVEFVEAYGCALKETDRKELEALEKVYCKNRKNPLLVGSVKPNTGHSEASAGLFSVVKVLIAMETETIPATINYNTPNPELLPLINGSIQVVTENRKWGAKYAAVNGIGIDSYYGHVLLKANQKTKVISELQDDIPRLVLASTRTESGIKEVLEIVSASTRPSNMSKILVLR</sequence>
<dbReference type="GO" id="GO:0004312">
    <property type="term" value="F:fatty acid synthase activity"/>
    <property type="evidence" value="ECO:0007669"/>
    <property type="project" value="TreeGrafter"/>
</dbReference>
<gene>
    <name evidence="3" type="ORF">GEV33_001589</name>
</gene>
<reference evidence="3" key="1">
    <citation type="journal article" date="2020" name="J Insects Food Feed">
        <title>The yellow mealworm (Tenebrio molitor) genome: a resource for the emerging insects as food and feed industry.</title>
        <authorList>
            <person name="Eriksson T."/>
            <person name="Andere A."/>
            <person name="Kelstrup H."/>
            <person name="Emery V."/>
            <person name="Picard C."/>
        </authorList>
    </citation>
    <scope>NUCLEOTIDE SEQUENCE</scope>
    <source>
        <strain evidence="3">Stoneville</strain>
        <tissue evidence="3">Whole head</tissue>
    </source>
</reference>
<name>A0A8J6HVT3_TENMO</name>
<protein>
    <recommendedName>
        <fullName evidence="2">Ketosynthase family 3 (KS3) domain-containing protein</fullName>
    </recommendedName>
</protein>
<dbReference type="CDD" id="cd00833">
    <property type="entry name" value="PKS"/>
    <property type="match status" value="1"/>
</dbReference>
<dbReference type="InterPro" id="IPR032821">
    <property type="entry name" value="PKS_assoc"/>
</dbReference>
<dbReference type="InterPro" id="IPR050091">
    <property type="entry name" value="PKS_NRPS_Biosynth_Enz"/>
</dbReference>
<dbReference type="Gene3D" id="3.40.47.10">
    <property type="match status" value="1"/>
</dbReference>
<evidence type="ECO:0000313" key="3">
    <source>
        <dbReference type="EMBL" id="KAH0821202.1"/>
    </source>
</evidence>
<dbReference type="PANTHER" id="PTHR43775:SF23">
    <property type="entry name" value="FATTY ACID SYNTHASE 3"/>
    <property type="match status" value="1"/>
</dbReference>
<evidence type="ECO:0000256" key="1">
    <source>
        <dbReference type="RuleBase" id="RU003694"/>
    </source>
</evidence>
<accession>A0A8J6HVT3</accession>
<proteinExistence type="inferred from homology"/>
<dbReference type="Pfam" id="PF16197">
    <property type="entry name" value="KAsynt_C_assoc"/>
    <property type="match status" value="1"/>
</dbReference>